<dbReference type="EMBL" id="FQXC01000001">
    <property type="protein sequence ID" value="SHG69081.1"/>
    <property type="molecule type" value="Genomic_DNA"/>
</dbReference>
<protein>
    <submittedName>
        <fullName evidence="2">Uncharacterized protein</fullName>
    </submittedName>
</protein>
<organism evidence="2 3">
    <name type="scientific">Marivita hallyeonensis</name>
    <dbReference type="NCBI Taxonomy" id="996342"/>
    <lineage>
        <taxon>Bacteria</taxon>
        <taxon>Pseudomonadati</taxon>
        <taxon>Pseudomonadota</taxon>
        <taxon>Alphaproteobacteria</taxon>
        <taxon>Rhodobacterales</taxon>
        <taxon>Roseobacteraceae</taxon>
        <taxon>Marivita</taxon>
    </lineage>
</organism>
<keyword evidence="3" id="KW-1185">Reference proteome</keyword>
<feature type="transmembrane region" description="Helical" evidence="1">
    <location>
        <begin position="74"/>
        <end position="101"/>
    </location>
</feature>
<dbReference type="Proteomes" id="UP000184221">
    <property type="component" value="Unassembled WGS sequence"/>
</dbReference>
<evidence type="ECO:0000313" key="3">
    <source>
        <dbReference type="Proteomes" id="UP000184221"/>
    </source>
</evidence>
<dbReference type="STRING" id="996342.SAMN05443551_0297"/>
<dbReference type="AlphaFoldDB" id="A0A1M5LVN9"/>
<keyword evidence="1" id="KW-1133">Transmembrane helix</keyword>
<keyword evidence="1" id="KW-0812">Transmembrane</keyword>
<reference evidence="2 3" key="1">
    <citation type="submission" date="2016-11" db="EMBL/GenBank/DDBJ databases">
        <authorList>
            <person name="Jaros S."/>
            <person name="Januszkiewicz K."/>
            <person name="Wedrychowicz H."/>
        </authorList>
    </citation>
    <scope>NUCLEOTIDE SEQUENCE [LARGE SCALE GENOMIC DNA]</scope>
    <source>
        <strain evidence="2 3">DSM 29431</strain>
    </source>
</reference>
<proteinExistence type="predicted"/>
<accession>A0A1M5LVN9</accession>
<name>A0A1M5LVN9_9RHOB</name>
<gene>
    <name evidence="2" type="ORF">SAMN05443551_0297</name>
</gene>
<sequence length="153" mass="17382">MKTGKPTRLSEKLNAELDTIRAEHAASISSQLKSFRIDLKNIVGAAQHTIASDTRRFQTETANIFETQLRSIRLWLTISPWLIAGMVLTGIALMMAASFFWTVHLTRSELTELGLTRIERPEGTWLILDPSKTRLRTCTMGERHVTCIRIEED</sequence>
<evidence type="ECO:0000313" key="2">
    <source>
        <dbReference type="EMBL" id="SHG69081.1"/>
    </source>
</evidence>
<evidence type="ECO:0000256" key="1">
    <source>
        <dbReference type="SAM" id="Phobius"/>
    </source>
</evidence>
<keyword evidence="1" id="KW-0472">Membrane</keyword>